<protein>
    <submittedName>
        <fullName evidence="1">Uncharacterized protein</fullName>
    </submittedName>
</protein>
<gene>
    <name evidence="1" type="ORF">BN2458_PEG0043</name>
</gene>
<proteinExistence type="predicted"/>
<name>A0A0S4PUN2_9HELI</name>
<evidence type="ECO:0000313" key="1">
    <source>
        <dbReference type="EMBL" id="CUU38930.1"/>
    </source>
</evidence>
<dbReference type="KEGG" id="hty:BN2458_PEG0043"/>
<accession>A0A0S4PUN2</accession>
<evidence type="ECO:0000313" key="2">
    <source>
        <dbReference type="Proteomes" id="UP000064525"/>
    </source>
</evidence>
<reference evidence="2" key="1">
    <citation type="submission" date="2015-11" db="EMBL/GenBank/DDBJ databases">
        <authorList>
            <person name="Anvar S.Y."/>
        </authorList>
    </citation>
    <scope>NUCLEOTIDE SEQUENCE [LARGE SCALE GENOMIC DNA]</scope>
</reference>
<sequence>MKNRKQKDSIMPPKILQVQNLTSKRFIKTATRPNLHP</sequence>
<dbReference type="PATRIC" id="fig|76936.10.peg.43"/>
<dbReference type="EMBL" id="LN907858">
    <property type="protein sequence ID" value="CUU38930.1"/>
    <property type="molecule type" value="Genomic_DNA"/>
</dbReference>
<organism evidence="1 2">
    <name type="scientific">Helicobacter typhlonius</name>
    <dbReference type="NCBI Taxonomy" id="76936"/>
    <lineage>
        <taxon>Bacteria</taxon>
        <taxon>Pseudomonadati</taxon>
        <taxon>Campylobacterota</taxon>
        <taxon>Epsilonproteobacteria</taxon>
        <taxon>Campylobacterales</taxon>
        <taxon>Helicobacteraceae</taxon>
        <taxon>Helicobacter</taxon>
    </lineage>
</organism>
<dbReference type="AlphaFoldDB" id="A0A0S4PUN2"/>
<dbReference type="Proteomes" id="UP000064525">
    <property type="component" value="Chromosome I"/>
</dbReference>